<comment type="caution">
    <text evidence="1">The sequence shown here is derived from an EMBL/GenBank/DDBJ whole genome shotgun (WGS) entry which is preliminary data.</text>
</comment>
<reference evidence="1 2" key="1">
    <citation type="submission" date="2019-04" db="EMBL/GenBank/DDBJ databases">
        <authorList>
            <person name="Dong K."/>
        </authorList>
    </citation>
    <scope>NUCLEOTIDE SEQUENCE [LARGE SCALE GENOMIC DNA]</scope>
    <source>
        <strain evidence="2">dk3543</strain>
    </source>
</reference>
<gene>
    <name evidence="1" type="ORF">FC770_09195</name>
</gene>
<organism evidence="1 2">
    <name type="scientific">Nocardioides jishulii</name>
    <dbReference type="NCBI Taxonomy" id="2575440"/>
    <lineage>
        <taxon>Bacteria</taxon>
        <taxon>Bacillati</taxon>
        <taxon>Actinomycetota</taxon>
        <taxon>Actinomycetes</taxon>
        <taxon>Propionibacteriales</taxon>
        <taxon>Nocardioidaceae</taxon>
        <taxon>Nocardioides</taxon>
    </lineage>
</organism>
<accession>A0A4U2YNN4</accession>
<dbReference type="Proteomes" id="UP000307808">
    <property type="component" value="Unassembled WGS sequence"/>
</dbReference>
<dbReference type="AlphaFoldDB" id="A0A4U2YNN4"/>
<sequence length="99" mass="10679">MLLPHAVTLAQARSYLAALADQATTIDASSAYEHALIELDRVHGDEVPTIDSDELCEDRAILLSMATAALEDLDRHGVDALSIELIIAMLDDAYTLDSL</sequence>
<evidence type="ECO:0000313" key="1">
    <source>
        <dbReference type="EMBL" id="TKI62798.1"/>
    </source>
</evidence>
<protein>
    <submittedName>
        <fullName evidence="1">Uncharacterized protein</fullName>
    </submittedName>
</protein>
<name>A0A4U2YNN4_9ACTN</name>
<proteinExistence type="predicted"/>
<evidence type="ECO:0000313" key="2">
    <source>
        <dbReference type="Proteomes" id="UP000307808"/>
    </source>
</evidence>
<dbReference type="EMBL" id="SZPY01000002">
    <property type="protein sequence ID" value="TKI62798.1"/>
    <property type="molecule type" value="Genomic_DNA"/>
</dbReference>
<keyword evidence="2" id="KW-1185">Reference proteome</keyword>
<dbReference type="OrthoDB" id="3789017at2"/>